<feature type="compositionally biased region" description="Polar residues" evidence="1">
    <location>
        <begin position="1"/>
        <end position="14"/>
    </location>
</feature>
<reference evidence="2 3" key="1">
    <citation type="submission" date="2019-06" db="EMBL/GenBank/DDBJ databases">
        <title>Sequencing the genomes of 1000 actinobacteria strains.</title>
        <authorList>
            <person name="Klenk H.-P."/>
        </authorList>
    </citation>
    <scope>NUCLEOTIDE SEQUENCE [LARGE SCALE GENOMIC DNA]</scope>
    <source>
        <strain evidence="2 3">DSM 42059</strain>
    </source>
</reference>
<proteinExistence type="predicted"/>
<accession>A0A561TY05</accession>
<protein>
    <submittedName>
        <fullName evidence="2">Uncharacterized protein</fullName>
    </submittedName>
</protein>
<dbReference type="Proteomes" id="UP000318186">
    <property type="component" value="Unassembled WGS sequence"/>
</dbReference>
<gene>
    <name evidence="2" type="ORF">FHX80_12313</name>
</gene>
<dbReference type="AlphaFoldDB" id="A0A561TY05"/>
<evidence type="ECO:0000313" key="2">
    <source>
        <dbReference type="EMBL" id="TWF91995.1"/>
    </source>
</evidence>
<comment type="caution">
    <text evidence="2">The sequence shown here is derived from an EMBL/GenBank/DDBJ whole genome shotgun (WGS) entry which is preliminary data.</text>
</comment>
<sequence length="137" mass="14428">MTPSEGTAVNSTQEAHTEENRQGGEVSVVLSGCAKGDAGTVFDVLRAAFATDRASVDVPQDVAGRQPTAWVATVDVTEERVLSGPVRLGAPVTVDVQGGYWAVERLRRSLTGAFAVQVVGTVSGDQEEEVRLRLSSE</sequence>
<organism evidence="2 3">
    <name type="scientific">Streptomyces brevispora</name>
    <dbReference type="NCBI Taxonomy" id="887462"/>
    <lineage>
        <taxon>Bacteria</taxon>
        <taxon>Bacillati</taxon>
        <taxon>Actinomycetota</taxon>
        <taxon>Actinomycetes</taxon>
        <taxon>Kitasatosporales</taxon>
        <taxon>Streptomycetaceae</taxon>
        <taxon>Streptomyces</taxon>
    </lineage>
</organism>
<dbReference type="EMBL" id="VIWW01000002">
    <property type="protein sequence ID" value="TWF91995.1"/>
    <property type="molecule type" value="Genomic_DNA"/>
</dbReference>
<evidence type="ECO:0000256" key="1">
    <source>
        <dbReference type="SAM" id="MobiDB-lite"/>
    </source>
</evidence>
<evidence type="ECO:0000313" key="3">
    <source>
        <dbReference type="Proteomes" id="UP000318186"/>
    </source>
</evidence>
<feature type="region of interest" description="Disordered" evidence="1">
    <location>
        <begin position="1"/>
        <end position="23"/>
    </location>
</feature>
<name>A0A561TY05_9ACTN</name>